<dbReference type="AlphaFoldDB" id="A0A6I4MGV1"/>
<dbReference type="Proteomes" id="UP000462055">
    <property type="component" value="Unassembled WGS sequence"/>
</dbReference>
<evidence type="ECO:0000313" key="5">
    <source>
        <dbReference type="Proteomes" id="UP000462055"/>
    </source>
</evidence>
<protein>
    <submittedName>
        <fullName evidence="4">Uncharacterized protein</fullName>
    </submittedName>
</protein>
<evidence type="ECO:0000256" key="3">
    <source>
        <dbReference type="PROSITE-ProRule" id="PRU00221"/>
    </source>
</evidence>
<dbReference type="PROSITE" id="PS50294">
    <property type="entry name" value="WD_REPEATS_REGION"/>
    <property type="match status" value="1"/>
</dbReference>
<dbReference type="EMBL" id="WBMS02000032">
    <property type="protein sequence ID" value="MWA04953.1"/>
    <property type="molecule type" value="Genomic_DNA"/>
</dbReference>
<dbReference type="SUPFAM" id="SSF50978">
    <property type="entry name" value="WD40 repeat-like"/>
    <property type="match status" value="1"/>
</dbReference>
<dbReference type="SMART" id="SM00320">
    <property type="entry name" value="WD40"/>
    <property type="match status" value="1"/>
</dbReference>
<accession>A0A6I4MGV1</accession>
<dbReference type="InterPro" id="IPR001680">
    <property type="entry name" value="WD40_rpt"/>
</dbReference>
<evidence type="ECO:0000256" key="2">
    <source>
        <dbReference type="ARBA" id="ARBA00022737"/>
    </source>
</evidence>
<dbReference type="InterPro" id="IPR019775">
    <property type="entry name" value="WD40_repeat_CS"/>
</dbReference>
<evidence type="ECO:0000256" key="1">
    <source>
        <dbReference type="ARBA" id="ARBA00022574"/>
    </source>
</evidence>
<dbReference type="Pfam" id="PF00400">
    <property type="entry name" value="WD40"/>
    <property type="match status" value="1"/>
</dbReference>
<dbReference type="InterPro" id="IPR036322">
    <property type="entry name" value="WD40_repeat_dom_sf"/>
</dbReference>
<dbReference type="PROSITE" id="PS00678">
    <property type="entry name" value="WD_REPEATS_1"/>
    <property type="match status" value="1"/>
</dbReference>
<feature type="repeat" description="WD" evidence="3">
    <location>
        <begin position="169"/>
        <end position="202"/>
    </location>
</feature>
<sequence>MVDRLEPGDPERIGEFWLAGRLGAGGQGVVYEAYAPDGARVAVKVLHGAAGSPHELEQMAAEARAAQRVASFCTARIVQVRLKPPLPYIVSEYIDGLSLQAQRTAARQRDTATRQRDTVVSGQLVTRSEQAADPTVAALLAVASRSIQRTPENRARLLDLLAEPEHGIITGNADTVLSVAFSPDGRSLATGSADETARLWDVAMPQDKDLVGAVCKAAGRTLTRQEWAEYAPSGIEYRNLCP</sequence>
<dbReference type="InterPro" id="IPR011009">
    <property type="entry name" value="Kinase-like_dom_sf"/>
</dbReference>
<dbReference type="SUPFAM" id="SSF56112">
    <property type="entry name" value="Protein kinase-like (PK-like)"/>
    <property type="match status" value="1"/>
</dbReference>
<comment type="caution">
    <text evidence="4">The sequence shown here is derived from an EMBL/GenBank/DDBJ whole genome shotgun (WGS) entry which is preliminary data.</text>
</comment>
<dbReference type="PROSITE" id="PS50082">
    <property type="entry name" value="WD_REPEATS_2"/>
    <property type="match status" value="1"/>
</dbReference>
<dbReference type="Gene3D" id="2.130.10.10">
    <property type="entry name" value="YVTN repeat-like/Quinoprotein amine dehydrogenase"/>
    <property type="match status" value="1"/>
</dbReference>
<gene>
    <name evidence="4" type="ORF">F8568_032230</name>
</gene>
<evidence type="ECO:0000313" key="4">
    <source>
        <dbReference type="EMBL" id="MWA04953.1"/>
    </source>
</evidence>
<name>A0A6I4MGV1_9ACTN</name>
<keyword evidence="5" id="KW-1185">Reference proteome</keyword>
<organism evidence="4 5">
    <name type="scientific">Actinomadura physcomitrii</name>
    <dbReference type="NCBI Taxonomy" id="2650748"/>
    <lineage>
        <taxon>Bacteria</taxon>
        <taxon>Bacillati</taxon>
        <taxon>Actinomycetota</taxon>
        <taxon>Actinomycetes</taxon>
        <taxon>Streptosporangiales</taxon>
        <taxon>Thermomonosporaceae</taxon>
        <taxon>Actinomadura</taxon>
    </lineage>
</organism>
<keyword evidence="2" id="KW-0677">Repeat</keyword>
<proteinExistence type="predicted"/>
<dbReference type="InterPro" id="IPR015943">
    <property type="entry name" value="WD40/YVTN_repeat-like_dom_sf"/>
</dbReference>
<reference evidence="4" key="1">
    <citation type="submission" date="2019-12" db="EMBL/GenBank/DDBJ databases">
        <title>Actinomadura physcomitrii sp. nov., a novel actinomycete isolated from moss [Physcomitrium sphaericum (Ludw) Fuernr].</title>
        <authorList>
            <person name="Zhuang X."/>
        </authorList>
    </citation>
    <scope>NUCLEOTIDE SEQUENCE [LARGE SCALE GENOMIC DNA]</scope>
    <source>
        <strain evidence="4">LD22</strain>
    </source>
</reference>
<keyword evidence="1 3" id="KW-0853">WD repeat</keyword>
<dbReference type="Gene3D" id="3.30.200.20">
    <property type="entry name" value="Phosphorylase Kinase, domain 1"/>
    <property type="match status" value="1"/>
</dbReference>